<accession>A0A0N4UID0</accession>
<dbReference type="Pfam" id="PF00574">
    <property type="entry name" value="CLP_protease"/>
    <property type="match status" value="1"/>
</dbReference>
<dbReference type="InterPro" id="IPR033135">
    <property type="entry name" value="ClpP_His_AS"/>
</dbReference>
<comment type="subunit">
    <text evidence="6">Tetradecamer that assembles into a two heptameric rings with a central cavity.</text>
</comment>
<dbReference type="Proteomes" id="UP000274756">
    <property type="component" value="Unassembled WGS sequence"/>
</dbReference>
<evidence type="ECO:0000256" key="9">
    <source>
        <dbReference type="RuleBase" id="RU000549"/>
    </source>
</evidence>
<proteinExistence type="inferred from homology"/>
<dbReference type="EMBL" id="UYYG01001198">
    <property type="protein sequence ID" value="VDN60018.1"/>
    <property type="molecule type" value="Genomic_DNA"/>
</dbReference>
<dbReference type="InterPro" id="IPR029045">
    <property type="entry name" value="ClpP/crotonase-like_dom_sf"/>
</dbReference>
<dbReference type="STRING" id="318479.A0A0N4UID0"/>
<evidence type="ECO:0000256" key="3">
    <source>
        <dbReference type="ARBA" id="ARBA00022801"/>
    </source>
</evidence>
<feature type="active site" evidence="7">
    <location>
        <position position="121"/>
    </location>
</feature>
<evidence type="ECO:0000256" key="1">
    <source>
        <dbReference type="ARBA" id="ARBA00007039"/>
    </source>
</evidence>
<evidence type="ECO:0000256" key="2">
    <source>
        <dbReference type="ARBA" id="ARBA00022670"/>
    </source>
</evidence>
<protein>
    <recommendedName>
        <fullName evidence="10">ATP-dependent Clp protease proteolytic subunit</fullName>
        <ecNumber evidence="9">3.4.21.92</ecNumber>
    </recommendedName>
</protein>
<dbReference type="AlphaFoldDB" id="A0A0N4UID0"/>
<evidence type="ECO:0000256" key="7">
    <source>
        <dbReference type="PROSITE-ProRule" id="PRU10085"/>
    </source>
</evidence>
<dbReference type="Proteomes" id="UP000038040">
    <property type="component" value="Unplaced"/>
</dbReference>
<dbReference type="GO" id="GO:0004252">
    <property type="term" value="F:serine-type endopeptidase activity"/>
    <property type="evidence" value="ECO:0007669"/>
    <property type="project" value="UniProtKB-EC"/>
</dbReference>
<dbReference type="CDD" id="cd07017">
    <property type="entry name" value="S14_ClpP_2"/>
    <property type="match status" value="1"/>
</dbReference>
<sequence>MKSFDLFRSIGLASRHLSGSRRKLQTVPYVIDNDGRGERMYDIYSRLLKDRIVCVMSPINDLVAASVIAQLLFLQSESAKSIIHMYINSPGGSVTAGLGIYDTMQYITAPIATWCVGQASSMGSLLLCAGEKHMRSSLPNARIMVHQPIAGFEGQVSDILIRAEEMSKLRNRLNEIYAKHTVKTEVSLGQDVIKIAETLERDRFMSPEEAKEFGLIDKIEGCSPIKQAI</sequence>
<feature type="active site" evidence="8">
    <location>
        <position position="146"/>
    </location>
</feature>
<evidence type="ECO:0000256" key="4">
    <source>
        <dbReference type="ARBA" id="ARBA00022825"/>
    </source>
</evidence>
<dbReference type="GO" id="GO:0051117">
    <property type="term" value="F:ATPase binding"/>
    <property type="evidence" value="ECO:0007669"/>
    <property type="project" value="TreeGrafter"/>
</dbReference>
<dbReference type="InterPro" id="IPR018215">
    <property type="entry name" value="ClpP_Ser_AS"/>
</dbReference>
<dbReference type="InterPro" id="IPR001907">
    <property type="entry name" value="ClpP"/>
</dbReference>
<dbReference type="InterPro" id="IPR023562">
    <property type="entry name" value="ClpP/TepA"/>
</dbReference>
<evidence type="ECO:0000313" key="11">
    <source>
        <dbReference type="EMBL" id="VDN60018.1"/>
    </source>
</evidence>
<dbReference type="SUPFAM" id="SSF52096">
    <property type="entry name" value="ClpP/crotonase"/>
    <property type="match status" value="1"/>
</dbReference>
<evidence type="ECO:0000313" key="13">
    <source>
        <dbReference type="Proteomes" id="UP000274756"/>
    </source>
</evidence>
<reference evidence="11 13" key="2">
    <citation type="submission" date="2018-11" db="EMBL/GenBank/DDBJ databases">
        <authorList>
            <consortium name="Pathogen Informatics"/>
        </authorList>
    </citation>
    <scope>NUCLEOTIDE SEQUENCE [LARGE SCALE GENOMIC DNA]</scope>
</reference>
<name>A0A0N4UID0_DRAME</name>
<dbReference type="HAMAP" id="MF_00444">
    <property type="entry name" value="ClpP"/>
    <property type="match status" value="1"/>
</dbReference>
<keyword evidence="13" id="KW-1185">Reference proteome</keyword>
<dbReference type="WBParaSite" id="DME_0000735501-mRNA-1">
    <property type="protein sequence ID" value="DME_0000735501-mRNA-1"/>
    <property type="gene ID" value="DME_0000735501"/>
</dbReference>
<keyword evidence="3 9" id="KW-0378">Hydrolase</keyword>
<evidence type="ECO:0000313" key="12">
    <source>
        <dbReference type="Proteomes" id="UP000038040"/>
    </source>
</evidence>
<dbReference type="PROSITE" id="PS00382">
    <property type="entry name" value="CLP_PROTEASE_HIS"/>
    <property type="match status" value="1"/>
</dbReference>
<dbReference type="Gene3D" id="3.90.226.10">
    <property type="entry name" value="2-enoyl-CoA Hydratase, Chain A, domain 1"/>
    <property type="match status" value="1"/>
</dbReference>
<dbReference type="FunFam" id="3.90.226.10:FF:000001">
    <property type="entry name" value="ATP-dependent Clp protease proteolytic subunit"/>
    <property type="match status" value="1"/>
</dbReference>
<keyword evidence="4 9" id="KW-0720">Serine protease</keyword>
<dbReference type="GO" id="GO:0006515">
    <property type="term" value="P:protein quality control for misfolded or incompletely synthesized proteins"/>
    <property type="evidence" value="ECO:0007669"/>
    <property type="project" value="TreeGrafter"/>
</dbReference>
<reference evidence="14" key="1">
    <citation type="submission" date="2017-02" db="UniProtKB">
        <authorList>
            <consortium name="WormBaseParasite"/>
        </authorList>
    </citation>
    <scope>IDENTIFICATION</scope>
</reference>
<comment type="function">
    <text evidence="5">Clp cleaves peptides in various proteins in a process that requires ATP hydrolysis. Clp may be responsible for a fairly general and central housekeeping function rather than for the degradation of specific substrates.</text>
</comment>
<evidence type="ECO:0000256" key="8">
    <source>
        <dbReference type="PROSITE-ProRule" id="PRU10086"/>
    </source>
</evidence>
<dbReference type="PANTHER" id="PTHR10381:SF11">
    <property type="entry name" value="ATP-DEPENDENT CLP PROTEASE PROTEOLYTIC SUBUNIT, MITOCHONDRIAL"/>
    <property type="match status" value="1"/>
</dbReference>
<comment type="similarity">
    <text evidence="1 10">Belongs to the peptidase S14 family.</text>
</comment>
<dbReference type="NCBIfam" id="NF001368">
    <property type="entry name" value="PRK00277.1"/>
    <property type="match status" value="1"/>
</dbReference>
<keyword evidence="2 9" id="KW-0645">Protease</keyword>
<evidence type="ECO:0000256" key="6">
    <source>
        <dbReference type="ARBA" id="ARBA00065540"/>
    </source>
</evidence>
<dbReference type="PROSITE" id="PS00381">
    <property type="entry name" value="CLP_PROTEASE_SER"/>
    <property type="match status" value="1"/>
</dbReference>
<gene>
    <name evidence="11" type="ORF">DME_LOCUS9991</name>
</gene>
<evidence type="ECO:0000256" key="10">
    <source>
        <dbReference type="RuleBase" id="RU003567"/>
    </source>
</evidence>
<dbReference type="GO" id="GO:0004176">
    <property type="term" value="F:ATP-dependent peptidase activity"/>
    <property type="evidence" value="ECO:0007669"/>
    <property type="project" value="InterPro"/>
</dbReference>
<evidence type="ECO:0000256" key="5">
    <source>
        <dbReference type="ARBA" id="ARBA00059384"/>
    </source>
</evidence>
<dbReference type="GO" id="GO:0009368">
    <property type="term" value="C:endopeptidase Clp complex"/>
    <property type="evidence" value="ECO:0007669"/>
    <property type="project" value="TreeGrafter"/>
</dbReference>
<organism evidence="12 14">
    <name type="scientific">Dracunculus medinensis</name>
    <name type="common">Guinea worm</name>
    <dbReference type="NCBI Taxonomy" id="318479"/>
    <lineage>
        <taxon>Eukaryota</taxon>
        <taxon>Metazoa</taxon>
        <taxon>Ecdysozoa</taxon>
        <taxon>Nematoda</taxon>
        <taxon>Chromadorea</taxon>
        <taxon>Rhabditida</taxon>
        <taxon>Spirurina</taxon>
        <taxon>Dracunculoidea</taxon>
        <taxon>Dracunculidae</taxon>
        <taxon>Dracunculus</taxon>
    </lineage>
</organism>
<evidence type="ECO:0000313" key="14">
    <source>
        <dbReference type="WBParaSite" id="DME_0000735501-mRNA-1"/>
    </source>
</evidence>
<dbReference type="EC" id="3.4.21.92" evidence="9"/>
<dbReference type="OrthoDB" id="2017408at2759"/>
<dbReference type="PRINTS" id="PR00127">
    <property type="entry name" value="CLPPROTEASEP"/>
</dbReference>
<dbReference type="PANTHER" id="PTHR10381">
    <property type="entry name" value="ATP-DEPENDENT CLP PROTEASE PROTEOLYTIC SUBUNIT"/>
    <property type="match status" value="1"/>
</dbReference>